<evidence type="ECO:0000313" key="1">
    <source>
        <dbReference type="EMBL" id="KAK9844235.1"/>
    </source>
</evidence>
<reference evidence="1 2" key="1">
    <citation type="journal article" date="2024" name="Nat. Commun.">
        <title>Phylogenomics reveals the evolutionary origins of lichenization in chlorophyte algae.</title>
        <authorList>
            <person name="Puginier C."/>
            <person name="Libourel C."/>
            <person name="Otte J."/>
            <person name="Skaloud P."/>
            <person name="Haon M."/>
            <person name="Grisel S."/>
            <person name="Petersen M."/>
            <person name="Berrin J.G."/>
            <person name="Delaux P.M."/>
            <person name="Dal Grande F."/>
            <person name="Keller J."/>
        </authorList>
    </citation>
    <scope>NUCLEOTIDE SEQUENCE [LARGE SCALE GENOMIC DNA]</scope>
    <source>
        <strain evidence="1 2">SAG 2523</strain>
    </source>
</reference>
<evidence type="ECO:0000313" key="2">
    <source>
        <dbReference type="Proteomes" id="UP001485043"/>
    </source>
</evidence>
<accession>A0AAW1SEH4</accession>
<sequence length="425" mass="46488">MATLSGRLDRNCSQLFDLQDPWEAEACSVLLASDAQQAAQCVAESTVGPWSSGFQTPTEEAELQSLQLSGAPCVQPSDLPGTPCIDTAVAHQHSPAQRPKHVNSLKDLELKSLLENLTQQHDTGVNGKQHPLDTLQSMNAVAKLPGCGRVYPSDRIRTQSVKELLVHPGWSAVIPCRVTMQEVYAALEGGNMDLPIHLKGSQGHVFRSLREIMAIPTHQQAPMLMDANMRIVNANHFKRTDGDEYHQTMLKLMGASGLMGCVFFKPAAGLNFQGKDLLNGSSRPPQPPPDATVIKESMRLDGGQTRMAQKVWRDASQALSKLKHDRSEILSQMDPSSLHPLTRHISAPHTATRTCQLLQQVAELTENAQLQLEVARNASRKLGSSQTYQPLPHRLELMPRQPCTAHSLPPGLSAGLTQISPSCYR</sequence>
<dbReference type="Proteomes" id="UP001485043">
    <property type="component" value="Unassembled WGS sequence"/>
</dbReference>
<dbReference type="AlphaFoldDB" id="A0AAW1SEH4"/>
<comment type="caution">
    <text evidence="1">The sequence shown here is derived from an EMBL/GenBank/DDBJ whole genome shotgun (WGS) entry which is preliminary data.</text>
</comment>
<organism evidence="1 2">
    <name type="scientific">Apatococcus fuscideae</name>
    <dbReference type="NCBI Taxonomy" id="2026836"/>
    <lineage>
        <taxon>Eukaryota</taxon>
        <taxon>Viridiplantae</taxon>
        <taxon>Chlorophyta</taxon>
        <taxon>core chlorophytes</taxon>
        <taxon>Trebouxiophyceae</taxon>
        <taxon>Chlorellales</taxon>
        <taxon>Chlorellaceae</taxon>
        <taxon>Apatococcus</taxon>
    </lineage>
</organism>
<dbReference type="EMBL" id="JALJOV010001647">
    <property type="protein sequence ID" value="KAK9844235.1"/>
    <property type="molecule type" value="Genomic_DNA"/>
</dbReference>
<keyword evidence="2" id="KW-1185">Reference proteome</keyword>
<name>A0AAW1SEH4_9CHLO</name>
<proteinExistence type="predicted"/>
<gene>
    <name evidence="1" type="ORF">WJX84_001137</name>
</gene>
<protein>
    <submittedName>
        <fullName evidence="1">Uncharacterized protein</fullName>
    </submittedName>
</protein>